<reference evidence="2" key="1">
    <citation type="submission" date="2022-11" db="UniProtKB">
        <authorList>
            <consortium name="WormBaseParasite"/>
        </authorList>
    </citation>
    <scope>IDENTIFICATION</scope>
</reference>
<name>A0AC34R9Y4_9BILA</name>
<evidence type="ECO:0000313" key="2">
    <source>
        <dbReference type="WBParaSite" id="JU765_v2.g4968.t1"/>
    </source>
</evidence>
<protein>
    <submittedName>
        <fullName evidence="2">SEC7 domain-containing protein</fullName>
    </submittedName>
</protein>
<dbReference type="WBParaSite" id="JU765_v2.g4968.t1">
    <property type="protein sequence ID" value="JU765_v2.g4968.t1"/>
    <property type="gene ID" value="JU765_v2.g4968"/>
</dbReference>
<organism evidence="1 2">
    <name type="scientific">Panagrolaimus sp. JU765</name>
    <dbReference type="NCBI Taxonomy" id="591449"/>
    <lineage>
        <taxon>Eukaryota</taxon>
        <taxon>Metazoa</taxon>
        <taxon>Ecdysozoa</taxon>
        <taxon>Nematoda</taxon>
        <taxon>Chromadorea</taxon>
        <taxon>Rhabditida</taxon>
        <taxon>Tylenchina</taxon>
        <taxon>Panagrolaimomorpha</taxon>
        <taxon>Panagrolaimoidea</taxon>
        <taxon>Panagrolaimidae</taxon>
        <taxon>Panagrolaimus</taxon>
    </lineage>
</organism>
<proteinExistence type="predicted"/>
<evidence type="ECO:0000313" key="1">
    <source>
        <dbReference type="Proteomes" id="UP000887576"/>
    </source>
</evidence>
<dbReference type="Proteomes" id="UP000887576">
    <property type="component" value="Unplaced"/>
</dbReference>
<sequence length="814" mass="92118">MLASHYPQTSDIHLGSNSKSSNNEETSRNRPMNSSVHKNPTTNVLISASSSRMFASYELSDDITRASVQCLERKYGGRIRAHAAATRIQRAFRRFRLEQQFKHLLQYPGAPGRRRQLQLVTPTNGMTNQNGDRQLYLKKLALSQPTLRYQPTTSLRAQLRAEQRFMKETFPNQSSSQQSSSSNTEIESPVHSRSPPSPRPVEPIPTQQRPFIELMSPRLAQRRIVTVPPTLMKTPPNQQYSNVPNSSYGFSSPHKKINSPSGTTTLYDQSSPIVVAAGVSPSVWVSRQTSEPDCPAPHDFSDSKQNTQILQPNGHSLAYYTNSLPRLDRRNHSVGPHKTNIISSEIQGLNHLTTLQSTRPMWTDQQRRRWYRIALNFFNKKPDRGLHLLINWGFVDDNPQAIAKLFLGRRGLSKQMIGEFLGTLHSTFHSAVLDCFISEIDMYQMEIDVALRHMLTFFRLPGEAQKIDHIMQAFGKRYLTCNPDKLPGTISPDTIYVIAFAIIMLNTDLHTPSLKDSRRMKVEDFITNLRGVDSGESLSEEMLIGMYERIKQREFKPGNDHITQVMKVDQSIIGKEKPKLVEPHRRLICYCRLHQIMDVNRKQGSSAHQREIFLFNDLMLVAKMFSKKKPVAQYTLRYWTSLVGLKVTTFQTQLYNFGLHIQCPDGEQLIFNAKNNDDRCRFFADVRESVLESTEMESIRIELELDKQSPLAHNPYVGSRLNRENSQRDSGLPELDHNSPVTTIGASPFVIERLTTDSPSSSKPLQNGLSLSSGCSASNGSTVSTNSTPAPANRRLSFNSMDSGMIEEPADLSV</sequence>
<accession>A0AC34R9Y4</accession>